<gene>
    <name evidence="11" type="ORF">Vbra_14808</name>
</gene>
<dbReference type="NCBIfam" id="TIGR02732">
    <property type="entry name" value="zeta_caro_desat"/>
    <property type="match status" value="1"/>
</dbReference>
<dbReference type="PANTHER" id="PTHR42923">
    <property type="entry name" value="PROTOPORPHYRINOGEN OXIDASE"/>
    <property type="match status" value="1"/>
</dbReference>
<feature type="domain" description="Amine oxidase" evidence="10">
    <location>
        <begin position="40"/>
        <end position="520"/>
    </location>
</feature>
<dbReference type="Gene3D" id="3.90.660.50">
    <property type="match status" value="1"/>
</dbReference>
<evidence type="ECO:0000256" key="9">
    <source>
        <dbReference type="ARBA" id="ARBA00031301"/>
    </source>
</evidence>
<comment type="pathway">
    <text evidence="2">Carotenoid biosynthesis; lycopene biosynthesis.</text>
</comment>
<reference evidence="11 12" key="1">
    <citation type="submission" date="2014-11" db="EMBL/GenBank/DDBJ databases">
        <authorList>
            <person name="Zhu J."/>
            <person name="Qi W."/>
            <person name="Song R."/>
        </authorList>
    </citation>
    <scope>NUCLEOTIDE SEQUENCE [LARGE SCALE GENOMIC DNA]</scope>
</reference>
<evidence type="ECO:0000256" key="2">
    <source>
        <dbReference type="ARBA" id="ARBA00004900"/>
    </source>
</evidence>
<dbReference type="EC" id="1.3.5.6" evidence="4"/>
<evidence type="ECO:0000256" key="7">
    <source>
        <dbReference type="ARBA" id="ARBA00023002"/>
    </source>
</evidence>
<dbReference type="STRING" id="1169540.A0A0G4FAC3"/>
<keyword evidence="7" id="KW-0560">Oxidoreductase</keyword>
<dbReference type="PRINTS" id="PR00419">
    <property type="entry name" value="ADXRDTASE"/>
</dbReference>
<dbReference type="InterPro" id="IPR014103">
    <property type="entry name" value="Zeta_caro_desat"/>
</dbReference>
<dbReference type="PANTHER" id="PTHR42923:SF41">
    <property type="entry name" value="ZETA-CAROTENE DESATURASE, CHLOROPLASTIC_CHROMOPLASTIC"/>
    <property type="match status" value="1"/>
</dbReference>
<evidence type="ECO:0000256" key="8">
    <source>
        <dbReference type="ARBA" id="ARBA00030952"/>
    </source>
</evidence>
<dbReference type="Pfam" id="PF01593">
    <property type="entry name" value="Amino_oxidase"/>
    <property type="match status" value="1"/>
</dbReference>
<evidence type="ECO:0000256" key="1">
    <source>
        <dbReference type="ARBA" id="ARBA00000914"/>
    </source>
</evidence>
<evidence type="ECO:0000259" key="10">
    <source>
        <dbReference type="Pfam" id="PF01593"/>
    </source>
</evidence>
<dbReference type="OMA" id="LNMTWYS"/>
<name>A0A0G4FAC3_VITBC</name>
<dbReference type="InterPro" id="IPR036188">
    <property type="entry name" value="FAD/NAD-bd_sf"/>
</dbReference>
<comment type="similarity">
    <text evidence="3">Belongs to the zeta carotene desaturase family.</text>
</comment>
<dbReference type="PhylomeDB" id="A0A0G4FAC3"/>
<dbReference type="Proteomes" id="UP000041254">
    <property type="component" value="Unassembled WGS sequence"/>
</dbReference>
<dbReference type="EMBL" id="CDMY01000396">
    <property type="protein sequence ID" value="CEM09849.1"/>
    <property type="molecule type" value="Genomic_DNA"/>
</dbReference>
<organism evidence="11 12">
    <name type="scientific">Vitrella brassicaformis (strain CCMP3155)</name>
    <dbReference type="NCBI Taxonomy" id="1169540"/>
    <lineage>
        <taxon>Eukaryota</taxon>
        <taxon>Sar</taxon>
        <taxon>Alveolata</taxon>
        <taxon>Colpodellida</taxon>
        <taxon>Vitrellaceae</taxon>
        <taxon>Vitrella</taxon>
    </lineage>
</organism>
<dbReference type="OrthoDB" id="5046242at2759"/>
<evidence type="ECO:0000256" key="5">
    <source>
        <dbReference type="ARBA" id="ARBA00015490"/>
    </source>
</evidence>
<keyword evidence="12" id="KW-1185">Reference proteome</keyword>
<evidence type="ECO:0000256" key="3">
    <source>
        <dbReference type="ARBA" id="ARBA00010192"/>
    </source>
</evidence>
<dbReference type="Gene3D" id="3.50.50.60">
    <property type="entry name" value="FAD/NAD(P)-binding domain"/>
    <property type="match status" value="1"/>
</dbReference>
<dbReference type="GO" id="GO:0016719">
    <property type="term" value="F:9,9'-di-cis-zeta-carotene desaturase activity"/>
    <property type="evidence" value="ECO:0007669"/>
    <property type="project" value="UniProtKB-EC"/>
</dbReference>
<accession>A0A0G4FAC3</accession>
<dbReference type="SUPFAM" id="SSF51905">
    <property type="entry name" value="FAD/NAD(P)-binding domain"/>
    <property type="match status" value="1"/>
</dbReference>
<dbReference type="AlphaFoldDB" id="A0A0G4FAC3"/>
<dbReference type="InterPro" id="IPR002937">
    <property type="entry name" value="Amino_oxidase"/>
</dbReference>
<dbReference type="InterPro" id="IPR050464">
    <property type="entry name" value="Zeta_carotene_desat/Oxidored"/>
</dbReference>
<dbReference type="GO" id="GO:0016117">
    <property type="term" value="P:carotenoid biosynthetic process"/>
    <property type="evidence" value="ECO:0007669"/>
    <property type="project" value="UniProtKB-KW"/>
</dbReference>
<evidence type="ECO:0000256" key="6">
    <source>
        <dbReference type="ARBA" id="ARBA00022746"/>
    </source>
</evidence>
<keyword evidence="6" id="KW-0125">Carotenoid biosynthesis</keyword>
<dbReference type="InParanoid" id="A0A0G4FAC3"/>
<evidence type="ECO:0000313" key="11">
    <source>
        <dbReference type="EMBL" id="CEM09849.1"/>
    </source>
</evidence>
<evidence type="ECO:0000313" key="12">
    <source>
        <dbReference type="Proteomes" id="UP000041254"/>
    </source>
</evidence>
<proteinExistence type="inferred from homology"/>
<sequence length="557" mass="60933">MMADAEGLLDVKRLERAATGPQIFLPDDQRLKIGVVGAGLAGLVTAMDLADAGHSVEIYETRPFIGGKVGSWVDKDGNHIEMGLHVFFGCYYNLFGIFKRLGIFEDALRLKTHTHQFVNKGGDVGALDFRMGGVGAPFNGLKAFATTSQLELGDKVANAIALATSPVVRGLVDFDGAMEDVRNLDDISFSEWFLSKGGSRGSIDRMWDPIAYALGFIDCDHISARCMLTIFQLFAVRSEASVLRMLEGSPHEYLHKPIQQYLEARGAKIFTRRKVKDLLYDTDASGAPTRMRGIVVTGPPGRDRQDETKEFDVVVAAVDVPGIQKLLPPSFKSSYDVFGNVDKLEGVPVATVQLRFDGWVTELDPSHPDRRVVDKDFSDGKAPGLDNLLYSADAEFSCFADLALASPADYYKPGEGSLLQCVLTPGDKWMPQEVDAIANATLKQVYDLFPSARDLKCTWSNVVKLNQSLYREAPGMDPFRPPQKTPVDGFYLAGSYTYQDYIDSMEGATKSGLKAAEAILDDTPALAALRRREGLEMVPVMRQEATASRNASLVGSV</sequence>
<comment type="catalytic activity">
    <reaction evidence="1">
        <text>9,9'-di-cis-zeta-carotene + 2 a quinone = 7,7',9,9'-tetra-cis-lycopene + 2 a quinol</text>
        <dbReference type="Rhea" id="RHEA:30955"/>
        <dbReference type="ChEBI" id="CHEBI:24646"/>
        <dbReference type="ChEBI" id="CHEBI:48716"/>
        <dbReference type="ChEBI" id="CHEBI:62466"/>
        <dbReference type="ChEBI" id="CHEBI:132124"/>
        <dbReference type="EC" id="1.3.5.6"/>
    </reaction>
</comment>
<protein>
    <recommendedName>
        <fullName evidence="5">Zeta-carotene desaturase, chloroplastic/chromoplastic</fullName>
        <ecNumber evidence="4">1.3.5.6</ecNumber>
    </recommendedName>
    <alternativeName>
        <fullName evidence="9">9,9'-di-cis-zeta-carotene desaturase</fullName>
    </alternativeName>
    <alternativeName>
        <fullName evidence="8">Carotene 7,8-desaturase</fullName>
    </alternativeName>
</protein>
<evidence type="ECO:0000256" key="4">
    <source>
        <dbReference type="ARBA" id="ARBA00012788"/>
    </source>
</evidence>
<dbReference type="VEuPathDB" id="CryptoDB:Vbra_14808"/>
<dbReference type="UniPathway" id="UPA00803"/>